<name>R7RRT2_9CLOT</name>
<dbReference type="OrthoDB" id="9771902at2"/>
<dbReference type="Proteomes" id="UP000014923">
    <property type="component" value="Unassembled WGS sequence"/>
</dbReference>
<dbReference type="eggNOG" id="COG2334">
    <property type="taxonomic scope" value="Bacteria"/>
</dbReference>
<organism evidence="2 3">
    <name type="scientific">Thermobrachium celere DSM 8682</name>
    <dbReference type="NCBI Taxonomy" id="941824"/>
    <lineage>
        <taxon>Bacteria</taxon>
        <taxon>Bacillati</taxon>
        <taxon>Bacillota</taxon>
        <taxon>Clostridia</taxon>
        <taxon>Eubacteriales</taxon>
        <taxon>Clostridiaceae</taxon>
        <taxon>Thermobrachium</taxon>
    </lineage>
</organism>
<dbReference type="InterPro" id="IPR047175">
    <property type="entry name" value="CotS-like"/>
</dbReference>
<dbReference type="PANTHER" id="PTHR39179">
    <property type="entry name" value="SPORE COAT PROTEIN I"/>
    <property type="match status" value="1"/>
</dbReference>
<dbReference type="AlphaFoldDB" id="R7RRT2"/>
<feature type="domain" description="Aminoglycoside phosphotransferase" evidence="1">
    <location>
        <begin position="67"/>
        <end position="284"/>
    </location>
</feature>
<accession>R7RRT2</accession>
<dbReference type="GO" id="GO:0042601">
    <property type="term" value="C:endospore-forming forespore"/>
    <property type="evidence" value="ECO:0007669"/>
    <property type="project" value="TreeGrafter"/>
</dbReference>
<sequence length="350" mass="42374">MEYEIVNKQTTTYTAEDIKNVLNYYPYEITKIENIKIKDSDKPRAVYKVYTNNGIKCLKKMYYDKEVLLFIYSIIEWLNYHGIKCPRFLKTKNGLRYVYYKGNYFVLMDWIDGRKCDYDNIEDVKDASKNLAKIHNATKNFRSISGSKVIYEDKDIYDSYSKHFLQLLDSANKAFYYKDSFSKLFIEYADYYIESAKDSIYLLSQIDFSNDNVRTSLCHYDYVNKNIIFSQNDIYIIDFDKAKIDYSINDFYVFIKRIMKRKNTSWNFEIFKTALESYESIRPLNQIEFKLLIAQLMFPNKIWKLTRDYYKNIQHCNKKAFYRILKELVSQKNNHQQFMLNIFDYFNNKY</sequence>
<dbReference type="EMBL" id="CAVN010000093">
    <property type="protein sequence ID" value="CDF58056.1"/>
    <property type="molecule type" value="Genomic_DNA"/>
</dbReference>
<dbReference type="Gene3D" id="3.30.200.20">
    <property type="entry name" value="Phosphorylase Kinase, domain 1"/>
    <property type="match status" value="1"/>
</dbReference>
<keyword evidence="2" id="KW-0167">Capsid protein</keyword>
<dbReference type="PANTHER" id="PTHR39179:SF1">
    <property type="entry name" value="SPORE COAT PROTEIN I"/>
    <property type="match status" value="1"/>
</dbReference>
<dbReference type="InterPro" id="IPR014255">
    <property type="entry name" value="Spore_coat_CotS"/>
</dbReference>
<gene>
    <name evidence="2" type="ORF">TCEL_01970</name>
</gene>
<dbReference type="RefSeq" id="WP_018661780.1">
    <property type="nucleotide sequence ID" value="NZ_HF952018.1"/>
</dbReference>
<dbReference type="NCBIfam" id="TIGR02906">
    <property type="entry name" value="spore_CotS"/>
    <property type="match status" value="1"/>
</dbReference>
<dbReference type="Gene3D" id="3.90.1200.10">
    <property type="match status" value="1"/>
</dbReference>
<keyword evidence="3" id="KW-1185">Reference proteome</keyword>
<dbReference type="InterPro" id="IPR011009">
    <property type="entry name" value="Kinase-like_dom_sf"/>
</dbReference>
<dbReference type="HOGENOM" id="CLU_042636_2_0_9"/>
<dbReference type="Pfam" id="PF01636">
    <property type="entry name" value="APH"/>
    <property type="match status" value="1"/>
</dbReference>
<evidence type="ECO:0000259" key="1">
    <source>
        <dbReference type="Pfam" id="PF01636"/>
    </source>
</evidence>
<comment type="caution">
    <text evidence="2">The sequence shown here is derived from an EMBL/GenBank/DDBJ whole genome shotgun (WGS) entry which is preliminary data.</text>
</comment>
<dbReference type="InterPro" id="IPR002575">
    <property type="entry name" value="Aminoglycoside_PTrfase"/>
</dbReference>
<evidence type="ECO:0000313" key="3">
    <source>
        <dbReference type="Proteomes" id="UP000014923"/>
    </source>
</evidence>
<protein>
    <submittedName>
        <fullName evidence="2">Uncharacterized protein, related to B.subtilis spore coat protein COTS</fullName>
    </submittedName>
</protein>
<evidence type="ECO:0000313" key="2">
    <source>
        <dbReference type="EMBL" id="CDF58056.1"/>
    </source>
</evidence>
<keyword evidence="2" id="KW-0946">Virion</keyword>
<proteinExistence type="predicted"/>
<reference evidence="2" key="1">
    <citation type="submission" date="2013-03" db="EMBL/GenBank/DDBJ databases">
        <title>Draft genome sequence of the hydrogen-ethanol-producing anaerobic alkalithermophilic Caloramator celere.</title>
        <authorList>
            <person name="Ciranna A."/>
            <person name="Larjo A."/>
            <person name="Kivisto A."/>
            <person name="Santala V."/>
            <person name="Roos C."/>
            <person name="Karp M."/>
        </authorList>
    </citation>
    <scope>NUCLEOTIDE SEQUENCE [LARGE SCALE GENOMIC DNA]</scope>
    <source>
        <strain evidence="2">DSM 8682</strain>
    </source>
</reference>
<dbReference type="SUPFAM" id="SSF56112">
    <property type="entry name" value="Protein kinase-like (PK-like)"/>
    <property type="match status" value="1"/>
</dbReference>